<evidence type="ECO:0000313" key="1">
    <source>
        <dbReference type="EMBL" id="HIU50713.1"/>
    </source>
</evidence>
<reference evidence="1" key="2">
    <citation type="journal article" date="2021" name="PeerJ">
        <title>Extensive microbial diversity within the chicken gut microbiome revealed by metagenomics and culture.</title>
        <authorList>
            <person name="Gilroy R."/>
            <person name="Ravi A."/>
            <person name="Getino M."/>
            <person name="Pursley I."/>
            <person name="Horton D.L."/>
            <person name="Alikhan N.F."/>
            <person name="Baker D."/>
            <person name="Gharbi K."/>
            <person name="Hall N."/>
            <person name="Watson M."/>
            <person name="Adriaenssens E.M."/>
            <person name="Foster-Nyarko E."/>
            <person name="Jarju S."/>
            <person name="Secka A."/>
            <person name="Antonio M."/>
            <person name="Oren A."/>
            <person name="Chaudhuri R.R."/>
            <person name="La Ragione R."/>
            <person name="Hildebrand F."/>
            <person name="Pallen M.J."/>
        </authorList>
    </citation>
    <scope>NUCLEOTIDE SEQUENCE</scope>
    <source>
        <strain evidence="1">ChiGjej1B1-1684</strain>
    </source>
</reference>
<evidence type="ECO:0008006" key="3">
    <source>
        <dbReference type="Google" id="ProtNLM"/>
    </source>
</evidence>
<protein>
    <recommendedName>
        <fullName evidence="3">V-type ATP synthase subunit E</fullName>
    </recommendedName>
</protein>
<dbReference type="Proteomes" id="UP000824118">
    <property type="component" value="Unassembled WGS sequence"/>
</dbReference>
<accession>A0A9D1LYZ8</accession>
<dbReference type="AlphaFoldDB" id="A0A9D1LYZ8"/>
<comment type="caution">
    <text evidence="1">The sequence shown here is derived from an EMBL/GenBank/DDBJ whole genome shotgun (WGS) entry which is preliminary data.</text>
</comment>
<dbReference type="EMBL" id="DVNG01000104">
    <property type="protein sequence ID" value="HIU50713.1"/>
    <property type="molecule type" value="Genomic_DNA"/>
</dbReference>
<dbReference type="Gene3D" id="3.30.2320.30">
    <property type="entry name" value="ATP synthase, E subunit, C-terminal"/>
    <property type="match status" value="1"/>
</dbReference>
<gene>
    <name evidence="1" type="ORF">IAD22_06850</name>
</gene>
<proteinExistence type="predicted"/>
<evidence type="ECO:0000313" key="2">
    <source>
        <dbReference type="Proteomes" id="UP000824118"/>
    </source>
</evidence>
<sequence length="198" mass="22952">MNDAMITNNFLNAIHKYAEKQKEEIKNDIEKRKAEELRQVEDESLKEAFELIQAQVAREKLNMTSELAKREQDSRKHIYSMRQQMTEEIFTNAALKLKEYAKTEEYGKALLKSAEKMAEMFKDSPVVLYMSPNDKKYYDQAAGKFSGKAEVKEDRTIEIGGLKCRCDNAKAIADDTMDTALMNQREWFTENSNLKVVL</sequence>
<organism evidence="1 2">
    <name type="scientific">Candidatus Limousia pullorum</name>
    <dbReference type="NCBI Taxonomy" id="2840860"/>
    <lineage>
        <taxon>Bacteria</taxon>
        <taxon>Bacillati</taxon>
        <taxon>Bacillota</taxon>
        <taxon>Clostridia</taxon>
        <taxon>Eubacteriales</taxon>
        <taxon>Oscillospiraceae</taxon>
        <taxon>Oscillospiraceae incertae sedis</taxon>
        <taxon>Candidatus Limousia</taxon>
    </lineage>
</organism>
<name>A0A9D1LYZ8_9FIRM</name>
<reference evidence="1" key="1">
    <citation type="submission" date="2020-10" db="EMBL/GenBank/DDBJ databases">
        <authorList>
            <person name="Gilroy R."/>
        </authorList>
    </citation>
    <scope>NUCLEOTIDE SEQUENCE</scope>
    <source>
        <strain evidence="1">ChiGjej1B1-1684</strain>
    </source>
</reference>
<dbReference type="SUPFAM" id="SSF160527">
    <property type="entry name" value="V-type ATPase subunit E-like"/>
    <property type="match status" value="1"/>
</dbReference>
<dbReference type="InterPro" id="IPR038495">
    <property type="entry name" value="ATPase_E_C"/>
</dbReference>